<evidence type="ECO:0000256" key="3">
    <source>
        <dbReference type="ARBA" id="ARBA00022806"/>
    </source>
</evidence>
<dbReference type="GO" id="GO:0005524">
    <property type="term" value="F:ATP binding"/>
    <property type="evidence" value="ECO:0007669"/>
    <property type="project" value="UniProtKB-UniRule"/>
</dbReference>
<evidence type="ECO:0000256" key="1">
    <source>
        <dbReference type="ARBA" id="ARBA00022741"/>
    </source>
</evidence>
<reference evidence="8 9" key="1">
    <citation type="submission" date="2017-10" db="EMBL/GenBank/DDBJ databases">
        <title>Nyctiphanis sp. nov., isolated from the stomach of the euphausiid Nyctiphanes simplex (Hansen, 1911) in the Gulf of California.</title>
        <authorList>
            <person name="Gomez-Gil B."/>
            <person name="Aguilar-Mendez M."/>
            <person name="Lopez-Cortes A."/>
            <person name="Gomez-Gutierrez J."/>
            <person name="Roque A."/>
            <person name="Lang E."/>
            <person name="Gonzalez-Castillo A."/>
        </authorList>
    </citation>
    <scope>NUCLEOTIDE SEQUENCE [LARGE SCALE GENOMIC DNA]</scope>
    <source>
        <strain evidence="8 9">CAIM 600</strain>
    </source>
</reference>
<gene>
    <name evidence="7" type="ORF">CS022_18060</name>
    <name evidence="8" type="ORF">CS022_18155</name>
</gene>
<dbReference type="GO" id="GO:0005829">
    <property type="term" value="C:cytosol"/>
    <property type="evidence" value="ECO:0007669"/>
    <property type="project" value="TreeGrafter"/>
</dbReference>
<organism evidence="8 9">
    <name type="scientific">Veronia nyctiphanis</name>
    <dbReference type="NCBI Taxonomy" id="1278244"/>
    <lineage>
        <taxon>Bacteria</taxon>
        <taxon>Pseudomonadati</taxon>
        <taxon>Pseudomonadota</taxon>
        <taxon>Gammaproteobacteria</taxon>
        <taxon>Vibrionales</taxon>
        <taxon>Vibrionaceae</taxon>
        <taxon>Veronia</taxon>
    </lineage>
</organism>
<feature type="domain" description="UvrD-like helicase ATP-binding" evidence="6">
    <location>
        <begin position="9"/>
        <end position="272"/>
    </location>
</feature>
<dbReference type="InterPro" id="IPR000212">
    <property type="entry name" value="DNA_helicase_UvrD/REP"/>
</dbReference>
<sequence length="457" mass="52329">MQLPNTRQLSDEQLDIFEEAPEDGCILVSGAPGTGKTVIAFLRAGALARRKKKVTVLMYNRVLKRFTENVAANLGDSVTTSTMHSWMYKWWSNHRIVGKGGHGSRLLLEGDRAYVHCSYGEHKELKKLGGRWDPKMYNPNSRKLGMWYVPRENYEDCPADYLKWTGKNYKPPELEKWRYDWMSMRDSYIELEGSERVDWGHLIIDEAQDFEPDMFRFLKAARSEMENGGITILADENQRIHVDSNSSLDDIRKALRISSGREFSLTENYRNTRQIALVARHFYVGLSTGVPNLPVREGNRPVFVSSPSYEAQVDYIASYLDVRGGLEVGIVVDSLQDIAFFGEELKKRLSGYTVQLYSSNNSKDSENLIFDTQGVVTILHRQSCKGLEFDAVFVPNLQKFSVDDTDETTFKMNMYVICSRARSELFFLCKESPGIRPGCFDYLPAQGSNLIEYREHN</sequence>
<dbReference type="GO" id="GO:0000725">
    <property type="term" value="P:recombinational repair"/>
    <property type="evidence" value="ECO:0007669"/>
    <property type="project" value="TreeGrafter"/>
</dbReference>
<proteinExistence type="predicted"/>
<accession>A0A4Q0YNL1</accession>
<dbReference type="Proteomes" id="UP000290287">
    <property type="component" value="Unassembled WGS sequence"/>
</dbReference>
<keyword evidence="9" id="KW-1185">Reference proteome</keyword>
<dbReference type="EMBL" id="PEIB01000027">
    <property type="protein sequence ID" value="RXJ72053.1"/>
    <property type="molecule type" value="Genomic_DNA"/>
</dbReference>
<dbReference type="Pfam" id="PF13245">
    <property type="entry name" value="AAA_19"/>
    <property type="match status" value="1"/>
</dbReference>
<evidence type="ECO:0000313" key="7">
    <source>
        <dbReference type="EMBL" id="RXJ72038.1"/>
    </source>
</evidence>
<feature type="binding site" evidence="5">
    <location>
        <begin position="30"/>
        <end position="37"/>
    </location>
    <ligand>
        <name>ATP</name>
        <dbReference type="ChEBI" id="CHEBI:30616"/>
    </ligand>
</feature>
<evidence type="ECO:0000256" key="4">
    <source>
        <dbReference type="ARBA" id="ARBA00022840"/>
    </source>
</evidence>
<comment type="caution">
    <text evidence="8">The sequence shown here is derived from an EMBL/GenBank/DDBJ whole genome shotgun (WGS) entry which is preliminary data.</text>
</comment>
<evidence type="ECO:0000256" key="2">
    <source>
        <dbReference type="ARBA" id="ARBA00022801"/>
    </source>
</evidence>
<dbReference type="Gene3D" id="3.40.50.300">
    <property type="entry name" value="P-loop containing nucleotide triphosphate hydrolases"/>
    <property type="match status" value="2"/>
</dbReference>
<evidence type="ECO:0000313" key="8">
    <source>
        <dbReference type="EMBL" id="RXJ72053.1"/>
    </source>
</evidence>
<dbReference type="PROSITE" id="PS51198">
    <property type="entry name" value="UVRD_HELICASE_ATP_BIND"/>
    <property type="match status" value="1"/>
</dbReference>
<keyword evidence="4 5" id="KW-0067">ATP-binding</keyword>
<keyword evidence="3 5" id="KW-0347">Helicase</keyword>
<dbReference type="GO" id="GO:0043138">
    <property type="term" value="F:3'-5' DNA helicase activity"/>
    <property type="evidence" value="ECO:0007669"/>
    <property type="project" value="TreeGrafter"/>
</dbReference>
<dbReference type="InterPro" id="IPR027417">
    <property type="entry name" value="P-loop_NTPase"/>
</dbReference>
<protein>
    <submittedName>
        <fullName evidence="8">DNA/RNA helicase</fullName>
    </submittedName>
</protein>
<dbReference type="InterPro" id="IPR014016">
    <property type="entry name" value="UvrD-like_ATP-bd"/>
</dbReference>
<evidence type="ECO:0000256" key="5">
    <source>
        <dbReference type="PROSITE-ProRule" id="PRU00560"/>
    </source>
</evidence>
<dbReference type="RefSeq" id="WP_129123443.1">
    <property type="nucleotide sequence ID" value="NZ_PEIB01000027.1"/>
</dbReference>
<dbReference type="SUPFAM" id="SSF52540">
    <property type="entry name" value="P-loop containing nucleoside triphosphate hydrolases"/>
    <property type="match status" value="1"/>
</dbReference>
<dbReference type="AlphaFoldDB" id="A0A4Q0YNL1"/>
<dbReference type="GO" id="GO:0003677">
    <property type="term" value="F:DNA binding"/>
    <property type="evidence" value="ECO:0007669"/>
    <property type="project" value="InterPro"/>
</dbReference>
<keyword evidence="2 5" id="KW-0378">Hydrolase</keyword>
<evidence type="ECO:0000313" key="9">
    <source>
        <dbReference type="Proteomes" id="UP000290287"/>
    </source>
</evidence>
<name>A0A4Q0YNL1_9GAMM</name>
<dbReference type="OrthoDB" id="7066673at2"/>
<evidence type="ECO:0000259" key="6">
    <source>
        <dbReference type="PROSITE" id="PS51198"/>
    </source>
</evidence>
<dbReference type="GO" id="GO:0016787">
    <property type="term" value="F:hydrolase activity"/>
    <property type="evidence" value="ECO:0007669"/>
    <property type="project" value="UniProtKB-UniRule"/>
</dbReference>
<dbReference type="EMBL" id="PEIB01000027">
    <property type="protein sequence ID" value="RXJ72038.1"/>
    <property type="molecule type" value="Genomic_DNA"/>
</dbReference>
<keyword evidence="1 5" id="KW-0547">Nucleotide-binding</keyword>
<dbReference type="PANTHER" id="PTHR11070:SF45">
    <property type="entry name" value="DNA 3'-5' HELICASE"/>
    <property type="match status" value="1"/>
</dbReference>
<dbReference type="PANTHER" id="PTHR11070">
    <property type="entry name" value="UVRD / RECB / PCRA DNA HELICASE FAMILY MEMBER"/>
    <property type="match status" value="1"/>
</dbReference>